<dbReference type="Proteomes" id="UP000789366">
    <property type="component" value="Unassembled WGS sequence"/>
</dbReference>
<sequence length="73" mass="8326">LGLQFDEQSDLTNQFDSVEQLEQSNSNEKKVAQKRNKSQQEDEDEISNSSSSDKDFIAIENPIMHSKRGAPRK</sequence>
<comment type="caution">
    <text evidence="1">The sequence shown here is derived from an EMBL/GenBank/DDBJ whole genome shotgun (WGS) entry which is preliminary data.</text>
</comment>
<reference evidence="1" key="1">
    <citation type="submission" date="2021-06" db="EMBL/GenBank/DDBJ databases">
        <authorList>
            <person name="Kallberg Y."/>
            <person name="Tangrot J."/>
            <person name="Rosling A."/>
        </authorList>
    </citation>
    <scope>NUCLEOTIDE SEQUENCE</scope>
    <source>
        <strain evidence="1">28 12/20/2015</strain>
    </source>
</reference>
<accession>A0ACA9NWY8</accession>
<protein>
    <submittedName>
        <fullName evidence="1">8862_t:CDS:1</fullName>
    </submittedName>
</protein>
<gene>
    <name evidence="1" type="ORF">SPELUC_LOCUS10193</name>
</gene>
<dbReference type="EMBL" id="CAJVPW010018440">
    <property type="protein sequence ID" value="CAG8681739.1"/>
    <property type="molecule type" value="Genomic_DNA"/>
</dbReference>
<organism evidence="1 2">
    <name type="scientific">Cetraspora pellucida</name>
    <dbReference type="NCBI Taxonomy" id="1433469"/>
    <lineage>
        <taxon>Eukaryota</taxon>
        <taxon>Fungi</taxon>
        <taxon>Fungi incertae sedis</taxon>
        <taxon>Mucoromycota</taxon>
        <taxon>Glomeromycotina</taxon>
        <taxon>Glomeromycetes</taxon>
        <taxon>Diversisporales</taxon>
        <taxon>Gigasporaceae</taxon>
        <taxon>Cetraspora</taxon>
    </lineage>
</organism>
<evidence type="ECO:0000313" key="1">
    <source>
        <dbReference type="EMBL" id="CAG8681739.1"/>
    </source>
</evidence>
<feature type="non-terminal residue" evidence="1">
    <location>
        <position position="1"/>
    </location>
</feature>
<name>A0ACA9NWY8_9GLOM</name>
<proteinExistence type="predicted"/>
<evidence type="ECO:0000313" key="2">
    <source>
        <dbReference type="Proteomes" id="UP000789366"/>
    </source>
</evidence>
<feature type="non-terminal residue" evidence="1">
    <location>
        <position position="73"/>
    </location>
</feature>
<keyword evidence="2" id="KW-1185">Reference proteome</keyword>